<feature type="region of interest" description="Disordered" evidence="6">
    <location>
        <begin position="1"/>
        <end position="103"/>
    </location>
</feature>
<feature type="transmembrane region" description="Helical" evidence="7">
    <location>
        <begin position="198"/>
        <end position="217"/>
    </location>
</feature>
<evidence type="ECO:0000256" key="5">
    <source>
        <dbReference type="ARBA" id="ARBA00023136"/>
    </source>
</evidence>
<evidence type="ECO:0000313" key="9">
    <source>
        <dbReference type="Proteomes" id="UP000323164"/>
    </source>
</evidence>
<comment type="subcellular location">
    <subcellularLocation>
        <location evidence="1">Cell membrane</location>
        <topology evidence="1">Multi-pass membrane protein</topology>
    </subcellularLocation>
</comment>
<dbReference type="InterPro" id="IPR017039">
    <property type="entry name" value="Virul_fac_BrkB"/>
</dbReference>
<evidence type="ECO:0000256" key="2">
    <source>
        <dbReference type="ARBA" id="ARBA00022475"/>
    </source>
</evidence>
<dbReference type="GO" id="GO:0005886">
    <property type="term" value="C:plasma membrane"/>
    <property type="evidence" value="ECO:0007669"/>
    <property type="project" value="UniProtKB-SubCell"/>
</dbReference>
<keyword evidence="9" id="KW-1185">Reference proteome</keyword>
<dbReference type="NCBIfam" id="TIGR00765">
    <property type="entry name" value="yihY_not_rbn"/>
    <property type="match status" value="1"/>
</dbReference>
<name>A0A5D8ZA11_9GAMM</name>
<evidence type="ECO:0000256" key="3">
    <source>
        <dbReference type="ARBA" id="ARBA00022692"/>
    </source>
</evidence>
<dbReference type="AlphaFoldDB" id="A0A5D8ZA11"/>
<keyword evidence="5 7" id="KW-0472">Membrane</keyword>
<reference evidence="8 9" key="1">
    <citation type="submission" date="2019-08" db="EMBL/GenBank/DDBJ databases">
        <title>Draft genome sequence of Lysobacter sp. UKS-15.</title>
        <authorList>
            <person name="Im W.-T."/>
        </authorList>
    </citation>
    <scope>NUCLEOTIDE SEQUENCE [LARGE SCALE GENOMIC DNA]</scope>
    <source>
        <strain evidence="8 9">UKS-15</strain>
    </source>
</reference>
<comment type="caution">
    <text evidence="8">The sequence shown here is derived from an EMBL/GenBank/DDBJ whole genome shotgun (WGS) entry which is preliminary data.</text>
</comment>
<sequence>MARTPSRRSKPAGTARGSSASARPAKAAKDAKADKPAGAGAAASKDANAARGGRGTKPSGPAAASNASSAMGGPASVPPVAKQLDPTEKGSITQADGAPPPANVRNIVRKADIGTLPMALLRRFLDADVITQAAALAFYAALAIAPLMLLLLWLTAASPAAQAAVIAQVGQLVGPAAQSVARTVLAQAAASSDTGSVAGWWSLGLLVVGSSAVFVQLQEALNRIFRTDATALAGLWDWVQKRLLSFGLVLALVFLLVVSMTLTTLLDLAVGRFAQGKTLAATLAAMLVYAFAFAFMYHFLPDRRVRWKLAFAGGGLTAVLFMAGRAAIAWYLARLSTTSAYGGMAALVLAMLWVYYAAMILFGGAVVTATIDERLGPPPKPA</sequence>
<feature type="compositionally biased region" description="Low complexity" evidence="6">
    <location>
        <begin position="11"/>
        <end position="25"/>
    </location>
</feature>
<feature type="transmembrane region" description="Helical" evidence="7">
    <location>
        <begin position="243"/>
        <end position="266"/>
    </location>
</feature>
<evidence type="ECO:0000256" key="1">
    <source>
        <dbReference type="ARBA" id="ARBA00004651"/>
    </source>
</evidence>
<dbReference type="PANTHER" id="PTHR30213:SF1">
    <property type="entry name" value="INNER MEMBRANE PROTEIN YHJD"/>
    <property type="match status" value="1"/>
</dbReference>
<feature type="transmembrane region" description="Helical" evidence="7">
    <location>
        <begin position="278"/>
        <end position="297"/>
    </location>
</feature>
<organism evidence="8 9">
    <name type="scientific">Cognatilysobacter lacus</name>
    <dbReference type="NCBI Taxonomy" id="1643323"/>
    <lineage>
        <taxon>Bacteria</taxon>
        <taxon>Pseudomonadati</taxon>
        <taxon>Pseudomonadota</taxon>
        <taxon>Gammaproteobacteria</taxon>
        <taxon>Lysobacterales</taxon>
        <taxon>Lysobacteraceae</taxon>
        <taxon>Cognatilysobacter</taxon>
    </lineage>
</organism>
<dbReference type="Proteomes" id="UP000323164">
    <property type="component" value="Unassembled WGS sequence"/>
</dbReference>
<proteinExistence type="predicted"/>
<dbReference type="EMBL" id="VTRV01000008">
    <property type="protein sequence ID" value="TZF91497.1"/>
    <property type="molecule type" value="Genomic_DNA"/>
</dbReference>
<feature type="compositionally biased region" description="Low complexity" evidence="6">
    <location>
        <begin position="58"/>
        <end position="75"/>
    </location>
</feature>
<gene>
    <name evidence="8" type="ORF">FW784_01595</name>
</gene>
<evidence type="ECO:0000313" key="8">
    <source>
        <dbReference type="EMBL" id="TZF91497.1"/>
    </source>
</evidence>
<feature type="compositionally biased region" description="Low complexity" evidence="6">
    <location>
        <begin position="36"/>
        <end position="51"/>
    </location>
</feature>
<evidence type="ECO:0000256" key="7">
    <source>
        <dbReference type="SAM" id="Phobius"/>
    </source>
</evidence>
<dbReference type="OrthoDB" id="9797028at2"/>
<feature type="transmembrane region" description="Helical" evidence="7">
    <location>
        <begin position="345"/>
        <end position="371"/>
    </location>
</feature>
<feature type="transmembrane region" description="Helical" evidence="7">
    <location>
        <begin position="129"/>
        <end position="154"/>
    </location>
</feature>
<keyword evidence="4 7" id="KW-1133">Transmembrane helix</keyword>
<accession>A0A5D8ZA11</accession>
<protein>
    <submittedName>
        <fullName evidence="8">YihY/virulence factor BrkB family protein</fullName>
    </submittedName>
</protein>
<keyword evidence="3 7" id="KW-0812">Transmembrane</keyword>
<feature type="transmembrane region" description="Helical" evidence="7">
    <location>
        <begin position="309"/>
        <end position="333"/>
    </location>
</feature>
<evidence type="ECO:0000256" key="6">
    <source>
        <dbReference type="SAM" id="MobiDB-lite"/>
    </source>
</evidence>
<dbReference type="PANTHER" id="PTHR30213">
    <property type="entry name" value="INNER MEMBRANE PROTEIN YHJD"/>
    <property type="match status" value="1"/>
</dbReference>
<dbReference type="Pfam" id="PF03631">
    <property type="entry name" value="Virul_fac_BrkB"/>
    <property type="match status" value="1"/>
</dbReference>
<feature type="compositionally biased region" description="Basic residues" evidence="6">
    <location>
        <begin position="1"/>
        <end position="10"/>
    </location>
</feature>
<keyword evidence="2" id="KW-1003">Cell membrane</keyword>
<evidence type="ECO:0000256" key="4">
    <source>
        <dbReference type="ARBA" id="ARBA00022989"/>
    </source>
</evidence>